<dbReference type="Pfam" id="PF13181">
    <property type="entry name" value="TPR_8"/>
    <property type="match status" value="1"/>
</dbReference>
<evidence type="ECO:0000256" key="7">
    <source>
        <dbReference type="PROSITE-ProRule" id="PRU00339"/>
    </source>
</evidence>
<keyword evidence="5 7" id="KW-0802">TPR repeat</keyword>
<sequence>MVQNQKTPSQHNSTLFISPQIMNRRKNVFITPPNPQNNLFETPGSSSSSFYNIDNVSDNITNGANGKETAYPTEEPLSRAEKLRLWRHDALMQHHYDTAEYIGDKILSLTNDANDAFWLAQSYFNRGDYLRANSLLNRETHFMQSLSCRYLAAYSLIKLEKWDDALDVLGETNPFKDHVYKVRNTDGGIRLEASMCYLRGLVFANQNNFEKAKEAFKEAILVDVKCFEAFNELVSNNYLSPSEEWELAGQLNYADADDNDEFIKLLYTTKLSKYLNNKKFEEAENILSEEYRLGDNTDLLLSRADLLYIQCNYDKCLSVCTKAMEKDPCNLSLLSNYLSCLYELGGCNKLFLKAHQLAESHPTNSLTWSAIGIYYLSIGKIIEARKFFSKATMLNPSSGQAWIGFAHTFALEGEHEQAISAYAFAARLFPGTHLPNLFLGMQHLQMNNVNLAEEYLLASYQICNTDPLLLNELGVIKYHKNSLQKAESYLQEALDAAKYLNSDSQIWISIHCNLGHVYRRSNQPYKALDCLSQAFKLSHRNDSNILSSMGLLYLKLGDTSKAINVLHDALALSPADPVASDLLKRALESNKDVSSFFRTNDSKTLDLSLGRFMSREFSGKKQNQILDANVSANKLTTPLGHRNNYAEKISFENTADVSVLAEELKRGEESSGEEIMDLESD</sequence>
<name>A0AA91SZM7_CLALS</name>
<keyword evidence="6" id="KW-0131">Cell cycle</keyword>
<keyword evidence="3" id="KW-0498">Mitosis</keyword>
<keyword evidence="2" id="KW-0677">Repeat</keyword>
<dbReference type="Pfam" id="PF13424">
    <property type="entry name" value="TPR_12"/>
    <property type="match status" value="1"/>
</dbReference>
<feature type="repeat" description="TPR" evidence="7">
    <location>
        <begin position="508"/>
        <end position="541"/>
    </location>
</feature>
<dbReference type="PANTHER" id="PTHR12558">
    <property type="entry name" value="CELL DIVISION CYCLE 16,23,27"/>
    <property type="match status" value="1"/>
</dbReference>
<evidence type="ECO:0000256" key="6">
    <source>
        <dbReference type="ARBA" id="ARBA00023306"/>
    </source>
</evidence>
<evidence type="ECO:0000256" key="5">
    <source>
        <dbReference type="ARBA" id="ARBA00022803"/>
    </source>
</evidence>
<gene>
    <name evidence="8" type="ORF">A9F13_25g00649</name>
</gene>
<feature type="repeat" description="TPR" evidence="7">
    <location>
        <begin position="193"/>
        <end position="226"/>
    </location>
</feature>
<proteinExistence type="predicted"/>
<dbReference type="Proteomes" id="UP000195602">
    <property type="component" value="Unassembled WGS sequence"/>
</dbReference>
<dbReference type="GO" id="GO:0051301">
    <property type="term" value="P:cell division"/>
    <property type="evidence" value="ECO:0007669"/>
    <property type="project" value="UniProtKB-KW"/>
</dbReference>
<accession>A0AA91SZM7</accession>
<evidence type="ECO:0000256" key="4">
    <source>
        <dbReference type="ARBA" id="ARBA00022786"/>
    </source>
</evidence>
<dbReference type="EMBL" id="LYUB02000025">
    <property type="protein sequence ID" value="OVF04887.1"/>
    <property type="molecule type" value="Genomic_DNA"/>
</dbReference>
<dbReference type="GO" id="GO:0045842">
    <property type="term" value="P:positive regulation of mitotic metaphase/anaphase transition"/>
    <property type="evidence" value="ECO:0007669"/>
    <property type="project" value="TreeGrafter"/>
</dbReference>
<dbReference type="GO" id="GO:0031145">
    <property type="term" value="P:anaphase-promoting complex-dependent catabolic process"/>
    <property type="evidence" value="ECO:0007669"/>
    <property type="project" value="TreeGrafter"/>
</dbReference>
<evidence type="ECO:0000256" key="1">
    <source>
        <dbReference type="ARBA" id="ARBA00022618"/>
    </source>
</evidence>
<dbReference type="Gene3D" id="1.25.40.10">
    <property type="entry name" value="Tetratricopeptide repeat domain"/>
    <property type="match status" value="1"/>
</dbReference>
<dbReference type="SMART" id="SM00028">
    <property type="entry name" value="TPR"/>
    <property type="match status" value="8"/>
</dbReference>
<keyword evidence="1" id="KW-0132">Cell division</keyword>
<dbReference type="KEGG" id="clus:A9F13_25g00649"/>
<evidence type="ECO:0000256" key="3">
    <source>
        <dbReference type="ARBA" id="ARBA00022776"/>
    </source>
</evidence>
<dbReference type="GO" id="GO:0005680">
    <property type="term" value="C:anaphase-promoting complex"/>
    <property type="evidence" value="ECO:0007669"/>
    <property type="project" value="UniProtKB-ARBA"/>
</dbReference>
<dbReference type="InterPro" id="IPR011990">
    <property type="entry name" value="TPR-like_helical_dom_sf"/>
</dbReference>
<feature type="repeat" description="TPR" evidence="7">
    <location>
        <begin position="543"/>
        <end position="576"/>
    </location>
</feature>
<dbReference type="GO" id="GO:0016567">
    <property type="term" value="P:protein ubiquitination"/>
    <property type="evidence" value="ECO:0007669"/>
    <property type="project" value="TreeGrafter"/>
</dbReference>
<comment type="caution">
    <text evidence="8">The sequence shown here is derived from an EMBL/GenBank/DDBJ whole genome shotgun (WGS) entry which is preliminary data.</text>
</comment>
<dbReference type="AlphaFoldDB" id="A0AA91SZM7"/>
<dbReference type="PROSITE" id="PS50005">
    <property type="entry name" value="TPR"/>
    <property type="match status" value="4"/>
</dbReference>
<feature type="repeat" description="TPR" evidence="7">
    <location>
        <begin position="365"/>
        <end position="398"/>
    </location>
</feature>
<reference evidence="8 9" key="1">
    <citation type="submission" date="2017-04" db="EMBL/GenBank/DDBJ databases">
        <title>Draft genome of the yeast Clavispora lusitaniae type strain CBS 6936.</title>
        <authorList>
            <person name="Durrens P."/>
            <person name="Klopp C."/>
            <person name="Biteau N."/>
            <person name="Fitton-Ouhabi V."/>
            <person name="Dementhon K."/>
            <person name="Accoceberry I."/>
            <person name="Sherman D.J."/>
            <person name="Noel T."/>
        </authorList>
    </citation>
    <scope>NUCLEOTIDE SEQUENCE [LARGE SCALE GENOMIC DNA]</scope>
    <source>
        <strain evidence="8 9">CBS 6936</strain>
    </source>
</reference>
<evidence type="ECO:0000313" key="8">
    <source>
        <dbReference type="EMBL" id="OVF04887.1"/>
    </source>
</evidence>
<dbReference type="PANTHER" id="PTHR12558:SF9">
    <property type="entry name" value="CELL DIVISION CYCLE PROTEIN 16 HOMOLOG"/>
    <property type="match status" value="1"/>
</dbReference>
<dbReference type="SUPFAM" id="SSF48452">
    <property type="entry name" value="TPR-like"/>
    <property type="match status" value="2"/>
</dbReference>
<dbReference type="GO" id="GO:0005737">
    <property type="term" value="C:cytoplasm"/>
    <property type="evidence" value="ECO:0007669"/>
    <property type="project" value="TreeGrafter"/>
</dbReference>
<organism evidence="8 9">
    <name type="scientific">Clavispora lusitaniae</name>
    <name type="common">Candida lusitaniae</name>
    <dbReference type="NCBI Taxonomy" id="36911"/>
    <lineage>
        <taxon>Eukaryota</taxon>
        <taxon>Fungi</taxon>
        <taxon>Dikarya</taxon>
        <taxon>Ascomycota</taxon>
        <taxon>Saccharomycotina</taxon>
        <taxon>Pichiomycetes</taxon>
        <taxon>Metschnikowiaceae</taxon>
        <taxon>Clavispora</taxon>
    </lineage>
</organism>
<evidence type="ECO:0000256" key="2">
    <source>
        <dbReference type="ARBA" id="ARBA00022737"/>
    </source>
</evidence>
<protein>
    <submittedName>
        <fullName evidence="8">Anaphase promoting complex subunit</fullName>
    </submittedName>
</protein>
<dbReference type="Pfam" id="PF13176">
    <property type="entry name" value="TPR_7"/>
    <property type="match status" value="1"/>
</dbReference>
<dbReference type="InterPro" id="IPR019734">
    <property type="entry name" value="TPR_rpt"/>
</dbReference>
<keyword evidence="4" id="KW-0833">Ubl conjugation pathway</keyword>
<dbReference type="Pfam" id="PF12895">
    <property type="entry name" value="ANAPC3"/>
    <property type="match status" value="1"/>
</dbReference>
<evidence type="ECO:0000313" key="9">
    <source>
        <dbReference type="Proteomes" id="UP000195602"/>
    </source>
</evidence>